<dbReference type="Gene3D" id="1.10.10.10">
    <property type="entry name" value="Winged helix-like DNA-binding domain superfamily/Winged helix DNA-binding domain"/>
    <property type="match status" value="1"/>
</dbReference>
<evidence type="ECO:0000256" key="3">
    <source>
        <dbReference type="ARBA" id="ARBA00023015"/>
    </source>
</evidence>
<gene>
    <name evidence="9" type="ORF">P5G59_03395</name>
</gene>
<keyword evidence="4" id="KW-0731">Sigma factor</keyword>
<keyword evidence="5" id="KW-0804">Transcription</keyword>
<evidence type="ECO:0000256" key="5">
    <source>
        <dbReference type="ARBA" id="ARBA00023163"/>
    </source>
</evidence>
<keyword evidence="9" id="KW-0548">Nucleotidyltransferase</keyword>
<dbReference type="PANTHER" id="PTHR43133:SF65">
    <property type="entry name" value="ECF RNA POLYMERASE SIGMA FACTOR SIGG"/>
    <property type="match status" value="1"/>
</dbReference>
<dbReference type="Pfam" id="PF12680">
    <property type="entry name" value="SnoaL_2"/>
    <property type="match status" value="1"/>
</dbReference>
<protein>
    <submittedName>
        <fullName evidence="9">RNA polymerase subunit sigma-70</fullName>
        <ecNumber evidence="9">2.7.7.6</ecNumber>
    </submittedName>
</protein>
<evidence type="ECO:0000256" key="4">
    <source>
        <dbReference type="ARBA" id="ARBA00023082"/>
    </source>
</evidence>
<keyword evidence="10" id="KW-1185">Reference proteome</keyword>
<dbReference type="NCBIfam" id="NF006089">
    <property type="entry name" value="PRK08241.1"/>
    <property type="match status" value="1"/>
</dbReference>
<name>A0ABT8IUT4_9MICO</name>
<dbReference type="SUPFAM" id="SSF88946">
    <property type="entry name" value="Sigma2 domain of RNA polymerase sigma factors"/>
    <property type="match status" value="1"/>
</dbReference>
<dbReference type="InterPro" id="IPR037401">
    <property type="entry name" value="SnoaL-like"/>
</dbReference>
<dbReference type="EC" id="2.7.7.6" evidence="9"/>
<dbReference type="SUPFAM" id="SSF54427">
    <property type="entry name" value="NTF2-like"/>
    <property type="match status" value="1"/>
</dbReference>
<dbReference type="SUPFAM" id="SSF88659">
    <property type="entry name" value="Sigma3 and sigma4 domains of RNA polymerase sigma factors"/>
    <property type="match status" value="1"/>
</dbReference>
<dbReference type="Gene3D" id="3.10.450.50">
    <property type="match status" value="1"/>
</dbReference>
<evidence type="ECO:0000259" key="7">
    <source>
        <dbReference type="Pfam" id="PF08281"/>
    </source>
</evidence>
<dbReference type="InterPro" id="IPR013249">
    <property type="entry name" value="RNA_pol_sigma70_r4_t2"/>
</dbReference>
<evidence type="ECO:0000259" key="8">
    <source>
        <dbReference type="Pfam" id="PF12680"/>
    </source>
</evidence>
<dbReference type="InterPro" id="IPR013324">
    <property type="entry name" value="RNA_pol_sigma_r3/r4-like"/>
</dbReference>
<feature type="domain" description="RNA polymerase sigma factor 70 region 4 type 2" evidence="7">
    <location>
        <begin position="129"/>
        <end position="179"/>
    </location>
</feature>
<keyword evidence="3" id="KW-0805">Transcription regulation</keyword>
<accession>A0ABT8IUT4</accession>
<sequence length="312" mass="33658">MAVIGEDELAGIRRGLVVFCYQLLGSPFDAEDAAQDALERIWRSRDTFDPARGSLSGWAYGIARNVCVDRLRRTPRRPLPRDLREPGLEAGAPLVPALDVPWLQPAPSGWSGGSEPEGAAERAEVVRFAVTAMLQSLSPVQRGAFVLRDVLGLSAAETAAALSVSVGSANSALQRARAAIREGTRRSHPLAADAVERYARAIEAADVAALAALVSDDVVFEMPPVPQWSVGREPYAAFMAHLFDWRGRDWTTRGIRANGQPGLLLYRVTASGPEPHTVQLFDGDAAGGIGHVLVYQDPRLFRLFEEAATGVR</sequence>
<dbReference type="InterPro" id="IPR032710">
    <property type="entry name" value="NTF2-like_dom_sf"/>
</dbReference>
<evidence type="ECO:0000313" key="9">
    <source>
        <dbReference type="EMBL" id="MDN4596177.1"/>
    </source>
</evidence>
<comment type="similarity">
    <text evidence="1">Belongs to the sigma-70 factor family. ECF subfamily.</text>
</comment>
<comment type="caution">
    <text evidence="9">The sequence shown here is derived from an EMBL/GenBank/DDBJ whole genome shotgun (WGS) entry which is preliminary data.</text>
</comment>
<dbReference type="InterPro" id="IPR036388">
    <property type="entry name" value="WH-like_DNA-bd_sf"/>
</dbReference>
<dbReference type="Pfam" id="PF04542">
    <property type="entry name" value="Sigma70_r2"/>
    <property type="match status" value="1"/>
</dbReference>
<dbReference type="Pfam" id="PF08281">
    <property type="entry name" value="Sigma70_r4_2"/>
    <property type="match status" value="1"/>
</dbReference>
<organism evidence="9 10">
    <name type="scientific">Leifsonia virtsii</name>
    <dbReference type="NCBI Taxonomy" id="3035915"/>
    <lineage>
        <taxon>Bacteria</taxon>
        <taxon>Bacillati</taxon>
        <taxon>Actinomycetota</taxon>
        <taxon>Actinomycetes</taxon>
        <taxon>Micrococcales</taxon>
        <taxon>Microbacteriaceae</taxon>
        <taxon>Leifsonia</taxon>
    </lineage>
</organism>
<keyword evidence="9" id="KW-0808">Transferase</keyword>
<feature type="domain" description="RNA polymerase sigma-70 region 2" evidence="6">
    <location>
        <begin position="16"/>
        <end position="74"/>
    </location>
</feature>
<dbReference type="InterPro" id="IPR013325">
    <property type="entry name" value="RNA_pol_sigma_r2"/>
</dbReference>
<reference evidence="9" key="1">
    <citation type="submission" date="2023-03" db="EMBL/GenBank/DDBJ databases">
        <title>MT1 and MT2 Draft Genomes of Novel Species.</title>
        <authorList>
            <person name="Venkateswaran K."/>
        </authorList>
    </citation>
    <scope>NUCLEOTIDE SEQUENCE</scope>
    <source>
        <strain evidence="9">F6_8S_P_1A</strain>
    </source>
</reference>
<evidence type="ECO:0000259" key="6">
    <source>
        <dbReference type="Pfam" id="PF04542"/>
    </source>
</evidence>
<dbReference type="GO" id="GO:0003899">
    <property type="term" value="F:DNA-directed RNA polymerase activity"/>
    <property type="evidence" value="ECO:0007669"/>
    <property type="project" value="UniProtKB-EC"/>
</dbReference>
<evidence type="ECO:0000256" key="2">
    <source>
        <dbReference type="ARBA" id="ARBA00011344"/>
    </source>
</evidence>
<evidence type="ECO:0000256" key="1">
    <source>
        <dbReference type="ARBA" id="ARBA00010641"/>
    </source>
</evidence>
<comment type="subunit">
    <text evidence="2">Interacts transiently with the RNA polymerase catalytic core formed by RpoA, RpoB, RpoC and RpoZ (2 alpha, 1 beta, 1 beta' and 1 omega subunit) to form the RNA polymerase holoenzyme that can initiate transcription.</text>
</comment>
<feature type="domain" description="SnoaL-like" evidence="8">
    <location>
        <begin position="195"/>
        <end position="274"/>
    </location>
</feature>
<evidence type="ECO:0000313" key="10">
    <source>
        <dbReference type="Proteomes" id="UP001174210"/>
    </source>
</evidence>
<dbReference type="PANTHER" id="PTHR43133">
    <property type="entry name" value="RNA POLYMERASE ECF-TYPE SIGMA FACTO"/>
    <property type="match status" value="1"/>
</dbReference>
<dbReference type="RefSeq" id="WP_301215999.1">
    <property type="nucleotide sequence ID" value="NZ_JAROCB010000001.1"/>
</dbReference>
<dbReference type="InterPro" id="IPR014284">
    <property type="entry name" value="RNA_pol_sigma-70_dom"/>
</dbReference>
<dbReference type="InterPro" id="IPR039425">
    <property type="entry name" value="RNA_pol_sigma-70-like"/>
</dbReference>
<dbReference type="Gene3D" id="1.10.1740.10">
    <property type="match status" value="1"/>
</dbReference>
<dbReference type="EMBL" id="JAROCB010000001">
    <property type="protein sequence ID" value="MDN4596177.1"/>
    <property type="molecule type" value="Genomic_DNA"/>
</dbReference>
<dbReference type="Proteomes" id="UP001174210">
    <property type="component" value="Unassembled WGS sequence"/>
</dbReference>
<proteinExistence type="inferred from homology"/>
<dbReference type="NCBIfam" id="TIGR02937">
    <property type="entry name" value="sigma70-ECF"/>
    <property type="match status" value="1"/>
</dbReference>
<dbReference type="CDD" id="cd06171">
    <property type="entry name" value="Sigma70_r4"/>
    <property type="match status" value="1"/>
</dbReference>
<dbReference type="InterPro" id="IPR007627">
    <property type="entry name" value="RNA_pol_sigma70_r2"/>
</dbReference>